<sequence length="202" mass="21897">MKCKEANELLERYLEGDLDEKSGSCVEAHLRECGNCAADLAFARQILEAAKAQPVPAPPDDYWAGFITGLHRRISGKMTAGIYSGINTARVLRIALPVFAAGLLLIFLLAPRSTRFAPVAPTAPQAPDQPATGTKINAAALECLEPALKATQAIEDAYCDAVMLEEAVEQKTSGDFVMFLEELTEEERTALKEKISNSMQQL</sequence>
<dbReference type="Proteomes" id="UP000229307">
    <property type="component" value="Unassembled WGS sequence"/>
</dbReference>
<dbReference type="Gene3D" id="1.10.10.1320">
    <property type="entry name" value="Anti-sigma factor, zinc-finger domain"/>
    <property type="match status" value="1"/>
</dbReference>
<evidence type="ECO:0000313" key="3">
    <source>
        <dbReference type="EMBL" id="PIZ15813.1"/>
    </source>
</evidence>
<protein>
    <recommendedName>
        <fullName evidence="2">Putative zinc-finger domain-containing protein</fullName>
    </recommendedName>
</protein>
<proteinExistence type="predicted"/>
<dbReference type="AlphaFoldDB" id="A0A2M7S904"/>
<reference evidence="4" key="1">
    <citation type="submission" date="2017-09" db="EMBL/GenBank/DDBJ databases">
        <title>Depth-based differentiation of microbial function through sediment-hosted aquifers and enrichment of novel symbionts in the deep terrestrial subsurface.</title>
        <authorList>
            <person name="Probst A.J."/>
            <person name="Ladd B."/>
            <person name="Jarett J.K."/>
            <person name="Geller-Mcgrath D.E."/>
            <person name="Sieber C.M.K."/>
            <person name="Emerson J.B."/>
            <person name="Anantharaman K."/>
            <person name="Thomas B.C."/>
            <person name="Malmstrom R."/>
            <person name="Stieglmeier M."/>
            <person name="Klingl A."/>
            <person name="Woyke T."/>
            <person name="Ryan C.M."/>
            <person name="Banfield J.F."/>
        </authorList>
    </citation>
    <scope>NUCLEOTIDE SEQUENCE [LARGE SCALE GENOMIC DNA]</scope>
</reference>
<keyword evidence="1" id="KW-0812">Transmembrane</keyword>
<feature type="domain" description="Putative zinc-finger" evidence="2">
    <location>
        <begin position="3"/>
        <end position="37"/>
    </location>
</feature>
<evidence type="ECO:0000256" key="1">
    <source>
        <dbReference type="SAM" id="Phobius"/>
    </source>
</evidence>
<dbReference type="EMBL" id="PFMR01000231">
    <property type="protein sequence ID" value="PIZ15813.1"/>
    <property type="molecule type" value="Genomic_DNA"/>
</dbReference>
<name>A0A2M7S904_9BACT</name>
<feature type="transmembrane region" description="Helical" evidence="1">
    <location>
        <begin position="91"/>
        <end position="110"/>
    </location>
</feature>
<evidence type="ECO:0000259" key="2">
    <source>
        <dbReference type="Pfam" id="PF13490"/>
    </source>
</evidence>
<gene>
    <name evidence="3" type="ORF">COY52_08775</name>
</gene>
<dbReference type="Pfam" id="PF13490">
    <property type="entry name" value="zf-HC2"/>
    <property type="match status" value="1"/>
</dbReference>
<dbReference type="InterPro" id="IPR027383">
    <property type="entry name" value="Znf_put"/>
</dbReference>
<keyword evidence="1" id="KW-0472">Membrane</keyword>
<keyword evidence="1" id="KW-1133">Transmembrane helix</keyword>
<dbReference type="InterPro" id="IPR041916">
    <property type="entry name" value="Anti_sigma_zinc_sf"/>
</dbReference>
<organism evidence="3 4">
    <name type="scientific">Candidatus Desantisbacteria bacterium CG_4_10_14_0_8_um_filter_48_22</name>
    <dbReference type="NCBI Taxonomy" id="1974543"/>
    <lineage>
        <taxon>Bacteria</taxon>
        <taxon>Candidatus Desantisiibacteriota</taxon>
    </lineage>
</organism>
<evidence type="ECO:0000313" key="4">
    <source>
        <dbReference type="Proteomes" id="UP000229307"/>
    </source>
</evidence>
<accession>A0A2M7S904</accession>
<comment type="caution">
    <text evidence="3">The sequence shown here is derived from an EMBL/GenBank/DDBJ whole genome shotgun (WGS) entry which is preliminary data.</text>
</comment>